<evidence type="ECO:0000259" key="1">
    <source>
        <dbReference type="Pfam" id="PF18014"/>
    </source>
</evidence>
<sequence length="271" mass="30922">MALHYYFSPGLHNLIVFYKSSPIGWQVAEDEDGTTVGYYIYNQLPVEGIRFGYQLLVSRKHTGKGITNMFNMPKKDGVPVIANVTPDTIQRYLIDSWYEKLLCYVGAVFPGRGFPVHPPKNKLNIEEVTDAHLDAIYSYDLGLLGFDRKQFLRLWLNKDEFGKSVCAVKDGIILGYGTLKIAEKYTMIAPVYADSDEVAFAILYELLHDYDMSLTLSLIFPATNAFMCHFVKNLGLQLFTSEMRITRGNCEAVVKNLQMKKVYALHEFWPI</sequence>
<feature type="domain" description="YitH/HolE acetyltransferase (GNAT)" evidence="1">
    <location>
        <begin position="137"/>
        <end position="247"/>
    </location>
</feature>
<keyword evidence="3" id="KW-1185">Reference proteome</keyword>
<dbReference type="EMBL" id="UZAM01016287">
    <property type="protein sequence ID" value="VDP42583.1"/>
    <property type="molecule type" value="Genomic_DNA"/>
</dbReference>
<accession>A0A3P8H842</accession>
<evidence type="ECO:0000313" key="3">
    <source>
        <dbReference type="Proteomes" id="UP000270296"/>
    </source>
</evidence>
<name>A0A3P8H842_9BILA</name>
<organism evidence="2 3">
    <name type="scientific">Soboliphyme baturini</name>
    <dbReference type="NCBI Taxonomy" id="241478"/>
    <lineage>
        <taxon>Eukaryota</taxon>
        <taxon>Metazoa</taxon>
        <taxon>Ecdysozoa</taxon>
        <taxon>Nematoda</taxon>
        <taxon>Enoplea</taxon>
        <taxon>Dorylaimia</taxon>
        <taxon>Dioctophymatida</taxon>
        <taxon>Dioctophymatoidea</taxon>
        <taxon>Soboliphymatidae</taxon>
        <taxon>Soboliphyme</taxon>
    </lineage>
</organism>
<dbReference type="InterPro" id="IPR041496">
    <property type="entry name" value="YitH/HolE_GNAT"/>
</dbReference>
<dbReference type="OrthoDB" id="5912067at2759"/>
<evidence type="ECO:0000313" key="2">
    <source>
        <dbReference type="EMBL" id="VDP42583.1"/>
    </source>
</evidence>
<dbReference type="Proteomes" id="UP000270296">
    <property type="component" value="Unassembled WGS sequence"/>
</dbReference>
<dbReference type="PANTHER" id="PTHR47237">
    <property type="entry name" value="SLL0310 PROTEIN"/>
    <property type="match status" value="1"/>
</dbReference>
<proteinExistence type="predicted"/>
<dbReference type="InterPro" id="IPR052729">
    <property type="entry name" value="Acyl/Acetyltrans_Enzymes"/>
</dbReference>
<dbReference type="Gene3D" id="3.40.630.90">
    <property type="match status" value="1"/>
</dbReference>
<dbReference type="AlphaFoldDB" id="A0A3P8H842"/>
<dbReference type="SUPFAM" id="SSF55729">
    <property type="entry name" value="Acyl-CoA N-acyltransferases (Nat)"/>
    <property type="match status" value="1"/>
</dbReference>
<dbReference type="Pfam" id="PF18014">
    <property type="entry name" value="Acetyltransf_18"/>
    <property type="match status" value="1"/>
</dbReference>
<reference evidence="2 3" key="1">
    <citation type="submission" date="2018-11" db="EMBL/GenBank/DDBJ databases">
        <authorList>
            <consortium name="Pathogen Informatics"/>
        </authorList>
    </citation>
    <scope>NUCLEOTIDE SEQUENCE [LARGE SCALE GENOMIC DNA]</scope>
</reference>
<dbReference type="PANTHER" id="PTHR47237:SF1">
    <property type="entry name" value="SLL0310 PROTEIN"/>
    <property type="match status" value="1"/>
</dbReference>
<dbReference type="InterPro" id="IPR016181">
    <property type="entry name" value="Acyl_CoA_acyltransferase"/>
</dbReference>
<gene>
    <name evidence="2" type="ORF">SBAD_LOCUS11740</name>
</gene>
<protein>
    <recommendedName>
        <fullName evidence="1">YitH/HolE acetyltransferase (GNAT) domain-containing protein</fullName>
    </recommendedName>
</protein>